<dbReference type="RefSeq" id="WP_057820947.1">
    <property type="nucleotide sequence ID" value="NZ_AZEC01000009.1"/>
</dbReference>
<sequence>MKIIIVGCGRLGSGLATTLADEGNTITVVCSEEKKFRRLPADFKGTKILGIEFDKDILEKAGIERADSLISCTESDETNALVARIARNYYRVPRVIARLYDSRKVDLYNALGIQIIATTRWGIARAKELLTFSHLENVMSIGNTPVEIVRITVSSMMAGQSIRDLFPVTEVQPVAISRGNQSFIPTRTTTLEAGDILYLSALGDTLEQVKRTLDL</sequence>
<dbReference type="GO" id="GO:0005886">
    <property type="term" value="C:plasma membrane"/>
    <property type="evidence" value="ECO:0007669"/>
    <property type="project" value="InterPro"/>
</dbReference>
<dbReference type="SUPFAM" id="SSF51735">
    <property type="entry name" value="NAD(P)-binding Rossmann-fold domains"/>
    <property type="match status" value="1"/>
</dbReference>
<keyword evidence="2" id="KW-0813">Transport</keyword>
<name>A0A0R1N3A3_9LACO</name>
<dbReference type="STRING" id="1423792.FD09_GL003067"/>
<gene>
    <name evidence="7" type="ORF">FD09_GL003067</name>
</gene>
<dbReference type="InterPro" id="IPR036721">
    <property type="entry name" value="RCK_C_sf"/>
</dbReference>
<dbReference type="PRINTS" id="PR00335">
    <property type="entry name" value="KUPTAKETRKA"/>
</dbReference>
<dbReference type="PANTHER" id="PTHR43833:SF8">
    <property type="entry name" value="TRK SYSTEM POTASSIUM UPTAKE PROTEIN TRKA"/>
    <property type="match status" value="1"/>
</dbReference>
<dbReference type="PANTHER" id="PTHR43833">
    <property type="entry name" value="POTASSIUM CHANNEL PROTEIN 2-RELATED-RELATED"/>
    <property type="match status" value="1"/>
</dbReference>
<dbReference type="InterPro" id="IPR006036">
    <property type="entry name" value="K_uptake_TrkA"/>
</dbReference>
<evidence type="ECO:0000256" key="2">
    <source>
        <dbReference type="ARBA" id="ARBA00022538"/>
    </source>
</evidence>
<dbReference type="PROSITE" id="PS51202">
    <property type="entry name" value="RCK_C"/>
    <property type="match status" value="1"/>
</dbReference>
<dbReference type="Proteomes" id="UP000051330">
    <property type="component" value="Unassembled WGS sequence"/>
</dbReference>
<proteinExistence type="predicted"/>
<keyword evidence="3" id="KW-0630">Potassium</keyword>
<dbReference type="InterPro" id="IPR006037">
    <property type="entry name" value="RCK_C"/>
</dbReference>
<dbReference type="EMBL" id="AZEC01000009">
    <property type="protein sequence ID" value="KRL12197.1"/>
    <property type="molecule type" value="Genomic_DNA"/>
</dbReference>
<dbReference type="Gene3D" id="3.40.50.720">
    <property type="entry name" value="NAD(P)-binding Rossmann-like Domain"/>
    <property type="match status" value="1"/>
</dbReference>
<organism evidence="7 8">
    <name type="scientific">Schleiferilactobacillus perolens DSM 12744</name>
    <dbReference type="NCBI Taxonomy" id="1423792"/>
    <lineage>
        <taxon>Bacteria</taxon>
        <taxon>Bacillati</taxon>
        <taxon>Bacillota</taxon>
        <taxon>Bacilli</taxon>
        <taxon>Lactobacillales</taxon>
        <taxon>Lactobacillaceae</taxon>
        <taxon>Schleiferilactobacillus</taxon>
    </lineage>
</organism>
<evidence type="ECO:0000256" key="3">
    <source>
        <dbReference type="ARBA" id="ARBA00022958"/>
    </source>
</evidence>
<dbReference type="Pfam" id="PF02254">
    <property type="entry name" value="TrkA_N"/>
    <property type="match status" value="1"/>
</dbReference>
<keyword evidence="2" id="KW-0406">Ion transport</keyword>
<dbReference type="InterPro" id="IPR003148">
    <property type="entry name" value="RCK_N"/>
</dbReference>
<evidence type="ECO:0000259" key="6">
    <source>
        <dbReference type="PROSITE" id="PS51202"/>
    </source>
</evidence>
<keyword evidence="4" id="KW-0520">NAD</keyword>
<dbReference type="Pfam" id="PF02080">
    <property type="entry name" value="TrkA_C"/>
    <property type="match status" value="1"/>
</dbReference>
<comment type="caution">
    <text evidence="7">The sequence shown here is derived from an EMBL/GenBank/DDBJ whole genome shotgun (WGS) entry which is preliminary data.</text>
</comment>
<evidence type="ECO:0000259" key="5">
    <source>
        <dbReference type="PROSITE" id="PS51201"/>
    </source>
</evidence>
<keyword evidence="2" id="KW-0633">Potassium transport</keyword>
<accession>A0A0R1N3A3</accession>
<dbReference type="GO" id="GO:0015079">
    <property type="term" value="F:potassium ion transmembrane transporter activity"/>
    <property type="evidence" value="ECO:0007669"/>
    <property type="project" value="InterPro"/>
</dbReference>
<reference evidence="7 8" key="1">
    <citation type="journal article" date="2015" name="Genome Announc.">
        <title>Expanding the biotechnology potential of lactobacilli through comparative genomics of 213 strains and associated genera.</title>
        <authorList>
            <person name="Sun Z."/>
            <person name="Harris H.M."/>
            <person name="McCann A."/>
            <person name="Guo C."/>
            <person name="Argimon S."/>
            <person name="Zhang W."/>
            <person name="Yang X."/>
            <person name="Jeffery I.B."/>
            <person name="Cooney J.C."/>
            <person name="Kagawa T.F."/>
            <person name="Liu W."/>
            <person name="Song Y."/>
            <person name="Salvetti E."/>
            <person name="Wrobel A."/>
            <person name="Rasinkangas P."/>
            <person name="Parkhill J."/>
            <person name="Rea M.C."/>
            <person name="O'Sullivan O."/>
            <person name="Ritari J."/>
            <person name="Douillard F.P."/>
            <person name="Paul Ross R."/>
            <person name="Yang R."/>
            <person name="Briner A.E."/>
            <person name="Felis G.E."/>
            <person name="de Vos W.M."/>
            <person name="Barrangou R."/>
            <person name="Klaenhammer T.R."/>
            <person name="Caufield P.W."/>
            <person name="Cui Y."/>
            <person name="Zhang H."/>
            <person name="O'Toole P.W."/>
        </authorList>
    </citation>
    <scope>NUCLEOTIDE SEQUENCE [LARGE SCALE GENOMIC DNA]</scope>
    <source>
        <strain evidence="7 8">DSM 12744</strain>
    </source>
</reference>
<dbReference type="OrthoDB" id="9775180at2"/>
<dbReference type="PATRIC" id="fig|1423792.3.peg.3158"/>
<keyword evidence="8" id="KW-1185">Reference proteome</keyword>
<feature type="domain" description="RCK C-terminal" evidence="6">
    <location>
        <begin position="136"/>
        <end position="215"/>
    </location>
</feature>
<dbReference type="InterPro" id="IPR036291">
    <property type="entry name" value="NAD(P)-bd_dom_sf"/>
</dbReference>
<dbReference type="PROSITE" id="PS51201">
    <property type="entry name" value="RCK_N"/>
    <property type="match status" value="1"/>
</dbReference>
<protein>
    <recommendedName>
        <fullName evidence="1">Trk system potassium uptake protein TrkA</fullName>
    </recommendedName>
</protein>
<evidence type="ECO:0000313" key="8">
    <source>
        <dbReference type="Proteomes" id="UP000051330"/>
    </source>
</evidence>
<dbReference type="InterPro" id="IPR050721">
    <property type="entry name" value="Trk_Ktr_HKT_K-transport"/>
</dbReference>
<dbReference type="AlphaFoldDB" id="A0A0R1N3A3"/>
<evidence type="ECO:0000256" key="4">
    <source>
        <dbReference type="ARBA" id="ARBA00023027"/>
    </source>
</evidence>
<evidence type="ECO:0000313" key="7">
    <source>
        <dbReference type="EMBL" id="KRL12197.1"/>
    </source>
</evidence>
<dbReference type="SUPFAM" id="SSF116726">
    <property type="entry name" value="TrkA C-terminal domain-like"/>
    <property type="match status" value="1"/>
</dbReference>
<dbReference type="Gene3D" id="3.30.70.1450">
    <property type="entry name" value="Regulator of K+ conductance, C-terminal domain"/>
    <property type="match status" value="1"/>
</dbReference>
<evidence type="ECO:0000256" key="1">
    <source>
        <dbReference type="ARBA" id="ARBA00017378"/>
    </source>
</evidence>
<feature type="domain" description="RCK N-terminal" evidence="5">
    <location>
        <begin position="1"/>
        <end position="117"/>
    </location>
</feature>